<dbReference type="Proteomes" id="UP000617628">
    <property type="component" value="Unassembled WGS sequence"/>
</dbReference>
<dbReference type="GO" id="GO:0006351">
    <property type="term" value="P:DNA-templated transcription"/>
    <property type="evidence" value="ECO:0007669"/>
    <property type="project" value="TreeGrafter"/>
</dbReference>
<evidence type="ECO:0000259" key="2">
    <source>
        <dbReference type="Pfam" id="PF20803"/>
    </source>
</evidence>
<dbReference type="PANTHER" id="PTHR30319:SF1">
    <property type="entry name" value="TRANSCRIPTIONAL REPRESSOR PAAX"/>
    <property type="match status" value="1"/>
</dbReference>
<dbReference type="InterPro" id="IPR048846">
    <property type="entry name" value="PaaX-like_central"/>
</dbReference>
<organism evidence="3 4">
    <name type="scientific">Pelagicoccus mobilis</name>
    <dbReference type="NCBI Taxonomy" id="415221"/>
    <lineage>
        <taxon>Bacteria</taxon>
        <taxon>Pseudomonadati</taxon>
        <taxon>Verrucomicrobiota</taxon>
        <taxon>Opitutia</taxon>
        <taxon>Puniceicoccales</taxon>
        <taxon>Pelagicoccaceae</taxon>
        <taxon>Pelagicoccus</taxon>
    </lineage>
</organism>
<dbReference type="Gene3D" id="3.30.70.2650">
    <property type="match status" value="1"/>
</dbReference>
<dbReference type="Pfam" id="PF20803">
    <property type="entry name" value="PaaX_M"/>
    <property type="match status" value="1"/>
</dbReference>
<comment type="caution">
    <text evidence="3">The sequence shown here is derived from an EMBL/GenBank/DDBJ whole genome shotgun (WGS) entry which is preliminary data.</text>
</comment>
<evidence type="ECO:0000313" key="3">
    <source>
        <dbReference type="EMBL" id="MBK1879089.1"/>
    </source>
</evidence>
<feature type="domain" description="Transcriptional repressor PaaX-like central Cas2-like" evidence="2">
    <location>
        <begin position="92"/>
        <end position="162"/>
    </location>
</feature>
<evidence type="ECO:0008006" key="5">
    <source>
        <dbReference type="Google" id="ProtNLM"/>
    </source>
</evidence>
<reference evidence="3" key="1">
    <citation type="submission" date="2021-01" db="EMBL/GenBank/DDBJ databases">
        <title>Modified the classification status of verrucomicrobia.</title>
        <authorList>
            <person name="Feng X."/>
        </authorList>
    </citation>
    <scope>NUCLEOTIDE SEQUENCE</scope>
    <source>
        <strain evidence="3">KCTC 13126</strain>
    </source>
</reference>
<dbReference type="PANTHER" id="PTHR30319">
    <property type="entry name" value="PHENYLACETIC ACID REGULATOR-RELATED TRANSCRIPTIONAL REPRESSOR"/>
    <property type="match status" value="1"/>
</dbReference>
<gene>
    <name evidence="3" type="ORF">JIN87_19550</name>
</gene>
<protein>
    <recommendedName>
        <fullName evidence="5">PaaX-like C-terminal domain-containing protein</fullName>
    </recommendedName>
</protein>
<dbReference type="Pfam" id="PF08223">
    <property type="entry name" value="PaaX_C"/>
    <property type="match status" value="1"/>
</dbReference>
<accession>A0A934S145</accession>
<dbReference type="SUPFAM" id="SSF46785">
    <property type="entry name" value="Winged helix' DNA-binding domain"/>
    <property type="match status" value="1"/>
</dbReference>
<dbReference type="EMBL" id="JAENIL010000040">
    <property type="protein sequence ID" value="MBK1879089.1"/>
    <property type="molecule type" value="Genomic_DNA"/>
</dbReference>
<evidence type="ECO:0000313" key="4">
    <source>
        <dbReference type="Proteomes" id="UP000617628"/>
    </source>
</evidence>
<keyword evidence="4" id="KW-1185">Reference proteome</keyword>
<dbReference type="AlphaFoldDB" id="A0A934S145"/>
<sequence>MRLGWRTKAILESLLIGTVDTLEMITHLRSSRPHYAGYSSDSEARRHLLRLEREGLIQIERRNAQSEWIARLTQQGREAVCDAIDPETEWAAPWEGTWSTITFDIPACQRNKRTELDLWLKKRRFGHMQGSVWVSHRTNPDILEDLRNLKVSLSSLAIFQGYIVSALSDAELARKVWNFDQINANYRKYLDHLNSRSSDHDSPTNKRWFQVESQLWKTAFEADPFLTEHLLPSPYLGKTAFARRKTLFANASKQ</sequence>
<dbReference type="RefSeq" id="WP_200357302.1">
    <property type="nucleotide sequence ID" value="NZ_JAENIL010000040.1"/>
</dbReference>
<dbReference type="InterPro" id="IPR036390">
    <property type="entry name" value="WH_DNA-bd_sf"/>
</dbReference>
<evidence type="ECO:0000259" key="1">
    <source>
        <dbReference type="Pfam" id="PF08223"/>
    </source>
</evidence>
<proteinExistence type="predicted"/>
<feature type="domain" description="Transcriptional repressor PaaX-like C-terminal" evidence="1">
    <location>
        <begin position="177"/>
        <end position="241"/>
    </location>
</feature>
<name>A0A934S145_9BACT</name>
<dbReference type="InterPro" id="IPR013225">
    <property type="entry name" value="PaaX_C"/>
</dbReference>